<dbReference type="AlphaFoldDB" id="A0A317KGG0"/>
<evidence type="ECO:0000256" key="1">
    <source>
        <dbReference type="ARBA" id="ARBA00008791"/>
    </source>
</evidence>
<dbReference type="EMBL" id="QGSV01000061">
    <property type="protein sequence ID" value="PWU52654.1"/>
    <property type="molecule type" value="Genomic_DNA"/>
</dbReference>
<dbReference type="InterPro" id="IPR014729">
    <property type="entry name" value="Rossmann-like_a/b/a_fold"/>
</dbReference>
<comment type="similarity">
    <text evidence="1">Belongs to the universal stress protein A family.</text>
</comment>
<reference evidence="4" key="1">
    <citation type="submission" date="2018-05" db="EMBL/GenBank/DDBJ databases">
        <title>Micromonospora globispora sp. nov. and Micromonospora rugosa sp. nov., isolated from marine sediment.</title>
        <authorList>
            <person name="Carro L."/>
            <person name="Aysel V."/>
            <person name="Cetin D."/>
            <person name="Igual J.M."/>
            <person name="Klenk H.-P."/>
            <person name="Trujillo M.E."/>
            <person name="Sahin N."/>
        </authorList>
    </citation>
    <scope>NUCLEOTIDE SEQUENCE [LARGE SCALE GENOMIC DNA]</scope>
    <source>
        <strain evidence="4">S2904</strain>
    </source>
</reference>
<evidence type="ECO:0000259" key="2">
    <source>
        <dbReference type="Pfam" id="PF00582"/>
    </source>
</evidence>
<accession>A0A317KGG0</accession>
<dbReference type="Proteomes" id="UP000245683">
    <property type="component" value="Unassembled WGS sequence"/>
</dbReference>
<dbReference type="Gene3D" id="3.40.50.620">
    <property type="entry name" value="HUPs"/>
    <property type="match status" value="1"/>
</dbReference>
<evidence type="ECO:0000313" key="4">
    <source>
        <dbReference type="Proteomes" id="UP000245683"/>
    </source>
</evidence>
<sequence length="148" mass="15806">MKQIIVGLDRSGHDHVVLAAALDHVRHTASAVRVVHAIPPDTATTMAPTDAVTRAAWSADRQTRHQTATEDLRRHLTRTTDDLGAHIAIDYDVRHGDPATVLLSSARHADLIVIGTSGTGHRSPFLLGTVSQDIAVHATCPVLLVPTS</sequence>
<dbReference type="PRINTS" id="PR01438">
    <property type="entry name" value="UNVRSLSTRESS"/>
</dbReference>
<comment type="caution">
    <text evidence="3">The sequence shown here is derived from an EMBL/GenBank/DDBJ whole genome shotgun (WGS) entry which is preliminary data.</text>
</comment>
<gene>
    <name evidence="3" type="ORF">DLJ46_02585</name>
</gene>
<dbReference type="RefSeq" id="WP_109943050.1">
    <property type="nucleotide sequence ID" value="NZ_QGGF01000550.1"/>
</dbReference>
<keyword evidence="4" id="KW-1185">Reference proteome</keyword>
<dbReference type="SUPFAM" id="SSF52402">
    <property type="entry name" value="Adenine nucleotide alpha hydrolases-like"/>
    <property type="match status" value="1"/>
</dbReference>
<dbReference type="InterPro" id="IPR006015">
    <property type="entry name" value="Universal_stress_UspA"/>
</dbReference>
<dbReference type="OrthoDB" id="6174426at2"/>
<dbReference type="PANTHER" id="PTHR46268:SF6">
    <property type="entry name" value="UNIVERSAL STRESS PROTEIN UP12"/>
    <property type="match status" value="1"/>
</dbReference>
<evidence type="ECO:0000313" key="3">
    <source>
        <dbReference type="EMBL" id="PWU52654.1"/>
    </source>
</evidence>
<dbReference type="CDD" id="cd00293">
    <property type="entry name" value="USP-like"/>
    <property type="match status" value="1"/>
</dbReference>
<feature type="domain" description="UspA" evidence="2">
    <location>
        <begin position="1"/>
        <end position="146"/>
    </location>
</feature>
<protein>
    <recommendedName>
        <fullName evidence="2">UspA domain-containing protein</fullName>
    </recommendedName>
</protein>
<dbReference type="PANTHER" id="PTHR46268">
    <property type="entry name" value="STRESS RESPONSE PROTEIN NHAX"/>
    <property type="match status" value="1"/>
</dbReference>
<name>A0A317KGG0_9ACTN</name>
<organism evidence="3 4">
    <name type="scientific">Micromonospora globispora</name>
    <dbReference type="NCBI Taxonomy" id="1450148"/>
    <lineage>
        <taxon>Bacteria</taxon>
        <taxon>Bacillati</taxon>
        <taxon>Actinomycetota</taxon>
        <taxon>Actinomycetes</taxon>
        <taxon>Micromonosporales</taxon>
        <taxon>Micromonosporaceae</taxon>
        <taxon>Micromonospora</taxon>
    </lineage>
</organism>
<dbReference type="InterPro" id="IPR006016">
    <property type="entry name" value="UspA"/>
</dbReference>
<dbReference type="Pfam" id="PF00582">
    <property type="entry name" value="Usp"/>
    <property type="match status" value="1"/>
</dbReference>
<proteinExistence type="inferred from homology"/>